<proteinExistence type="inferred from homology"/>
<dbReference type="GO" id="GO:0004169">
    <property type="term" value="F:dolichyl-phosphate-mannose-protein mannosyltransferase activity"/>
    <property type="evidence" value="ECO:0007669"/>
    <property type="project" value="UniProtKB-UniRule"/>
</dbReference>
<comment type="catalytic activity">
    <reaction evidence="2">
        <text>a di-trans,poly-cis-dolichyl beta-D-mannosyl phosphate + L-threonyl-[protein] = 3-O-(alpha-D-mannosyl)-L-threonyl-[protein] + a di-trans,poly-cis-dolichyl phosphate + H(+)</text>
        <dbReference type="Rhea" id="RHEA:53396"/>
        <dbReference type="Rhea" id="RHEA-COMP:11060"/>
        <dbReference type="Rhea" id="RHEA-COMP:13547"/>
        <dbReference type="Rhea" id="RHEA-COMP:19498"/>
        <dbReference type="Rhea" id="RHEA-COMP:19501"/>
        <dbReference type="ChEBI" id="CHEBI:15378"/>
        <dbReference type="ChEBI" id="CHEBI:30013"/>
        <dbReference type="ChEBI" id="CHEBI:57683"/>
        <dbReference type="ChEBI" id="CHEBI:58211"/>
        <dbReference type="ChEBI" id="CHEBI:137323"/>
        <dbReference type="EC" id="2.4.1.109"/>
    </reaction>
</comment>
<feature type="transmembrane region" description="Helical" evidence="2">
    <location>
        <begin position="190"/>
        <end position="212"/>
    </location>
</feature>
<comment type="caution">
    <text evidence="4">The sequence shown here is derived from an EMBL/GenBank/DDBJ whole genome shotgun (WGS) entry which is preliminary data.</text>
</comment>
<feature type="transmembrane region" description="Helical" evidence="2">
    <location>
        <begin position="233"/>
        <end position="253"/>
    </location>
</feature>
<sequence length="322" mass="37104">MPTNTLLLTHDVASPLMPTNQEFTTWARDDYTRHNDTLFKIQLAWDAPENEPFKSKSGYFKLIHVPTKVALWTHPKTLPDWAFKQQEINGNKNPSERSAIWYVEDIIADQYNDEPADRDEDQRPVKVPKSMNFFKKYIELQLLMFQHNAGLTASHPYASGPLNWPFMISGISFWTDNDTQKQIYLVGNIIGWWTCVVGLSVFVGIIAADLLARRRAMDPIPDSVRNRLWNNTGFFLIVWGVHYAPFFLMNRQLFIHHYLPSHLASALIAGSVLNFILSDTINYPISYATSKTRLRLATVLGYGLVLFMMFIYIAPLTYVHQD</sequence>
<dbReference type="Pfam" id="PF16192">
    <property type="entry name" value="PMT_4TMC"/>
    <property type="match status" value="1"/>
</dbReference>
<comment type="pathway">
    <text evidence="2">Protein modification; protein glycosylation.</text>
</comment>
<dbReference type="EMBL" id="JAACJK010000136">
    <property type="protein sequence ID" value="KAF5328309.1"/>
    <property type="molecule type" value="Genomic_DNA"/>
</dbReference>
<dbReference type="AlphaFoldDB" id="A0A8H5BRP4"/>
<keyword evidence="5" id="KW-1185">Reference proteome</keyword>
<dbReference type="PANTHER" id="PTHR10050:SF51">
    <property type="entry name" value="PROTEIN O-MANNOSYL-TRANSFERASE 1"/>
    <property type="match status" value="1"/>
</dbReference>
<comment type="caution">
    <text evidence="2">Lacks conserved residue(s) required for the propagation of feature annotation.</text>
</comment>
<keyword evidence="2" id="KW-1133">Transmembrane helix</keyword>
<evidence type="ECO:0000313" key="5">
    <source>
        <dbReference type="Proteomes" id="UP000541558"/>
    </source>
</evidence>
<name>A0A8H5BRP4_9AGAR</name>
<organism evidence="4 5">
    <name type="scientific">Ephemerocybe angulata</name>
    <dbReference type="NCBI Taxonomy" id="980116"/>
    <lineage>
        <taxon>Eukaryota</taxon>
        <taxon>Fungi</taxon>
        <taxon>Dikarya</taxon>
        <taxon>Basidiomycota</taxon>
        <taxon>Agaricomycotina</taxon>
        <taxon>Agaricomycetes</taxon>
        <taxon>Agaricomycetidae</taxon>
        <taxon>Agaricales</taxon>
        <taxon>Agaricineae</taxon>
        <taxon>Psathyrellaceae</taxon>
        <taxon>Ephemerocybe</taxon>
    </lineage>
</organism>
<feature type="domain" description="MIR" evidence="3">
    <location>
        <begin position="50"/>
        <end position="106"/>
    </location>
</feature>
<comment type="function">
    <text evidence="2">Transfers mannose from Dol-P-mannose to Ser or Thr residues on proteins.</text>
</comment>
<comment type="catalytic activity">
    <reaction evidence="2">
        <text>a di-trans,poly-cis-dolichyl beta-D-mannosyl phosphate + L-seryl-[protein] = 3-O-(alpha-D-mannosyl)-L-seryl-[protein] + a di-trans,poly-cis-dolichyl phosphate + H(+)</text>
        <dbReference type="Rhea" id="RHEA:17377"/>
        <dbReference type="Rhea" id="RHEA-COMP:9863"/>
        <dbReference type="Rhea" id="RHEA-COMP:13546"/>
        <dbReference type="Rhea" id="RHEA-COMP:19498"/>
        <dbReference type="Rhea" id="RHEA-COMP:19501"/>
        <dbReference type="ChEBI" id="CHEBI:15378"/>
        <dbReference type="ChEBI" id="CHEBI:29999"/>
        <dbReference type="ChEBI" id="CHEBI:57683"/>
        <dbReference type="ChEBI" id="CHEBI:58211"/>
        <dbReference type="ChEBI" id="CHEBI:137321"/>
        <dbReference type="EC" id="2.4.1.109"/>
    </reaction>
</comment>
<dbReference type="OrthoDB" id="292747at2759"/>
<comment type="similarity">
    <text evidence="2">Belongs to the glycosyltransferase 39 family.</text>
</comment>
<evidence type="ECO:0000313" key="4">
    <source>
        <dbReference type="EMBL" id="KAF5328309.1"/>
    </source>
</evidence>
<keyword evidence="2" id="KW-0808">Transferase</keyword>
<dbReference type="InterPro" id="IPR016093">
    <property type="entry name" value="MIR_motif"/>
</dbReference>
<keyword evidence="1" id="KW-0677">Repeat</keyword>
<dbReference type="InterPro" id="IPR032421">
    <property type="entry name" value="PMT_4TMC"/>
</dbReference>
<accession>A0A8H5BRP4</accession>
<evidence type="ECO:0000256" key="2">
    <source>
        <dbReference type="RuleBase" id="RU367007"/>
    </source>
</evidence>
<dbReference type="PANTHER" id="PTHR10050">
    <property type="entry name" value="DOLICHYL-PHOSPHATE-MANNOSE--PROTEIN MANNOSYLTRANSFERASE"/>
    <property type="match status" value="1"/>
</dbReference>
<dbReference type="Proteomes" id="UP000541558">
    <property type="component" value="Unassembled WGS sequence"/>
</dbReference>
<dbReference type="PROSITE" id="PS50919">
    <property type="entry name" value="MIR"/>
    <property type="match status" value="1"/>
</dbReference>
<dbReference type="GO" id="GO:0005789">
    <property type="term" value="C:endoplasmic reticulum membrane"/>
    <property type="evidence" value="ECO:0007669"/>
    <property type="project" value="UniProtKB-SubCell"/>
</dbReference>
<keyword evidence="2" id="KW-0472">Membrane</keyword>
<dbReference type="InterPro" id="IPR027005">
    <property type="entry name" value="PMT-like"/>
</dbReference>
<reference evidence="4 5" key="1">
    <citation type="journal article" date="2020" name="ISME J.">
        <title>Uncovering the hidden diversity of litter-decomposition mechanisms in mushroom-forming fungi.</title>
        <authorList>
            <person name="Floudas D."/>
            <person name="Bentzer J."/>
            <person name="Ahren D."/>
            <person name="Johansson T."/>
            <person name="Persson P."/>
            <person name="Tunlid A."/>
        </authorList>
    </citation>
    <scope>NUCLEOTIDE SEQUENCE [LARGE SCALE GENOMIC DNA]</scope>
    <source>
        <strain evidence="4 5">CBS 175.51</strain>
    </source>
</reference>
<feature type="transmembrane region" description="Helical" evidence="2">
    <location>
        <begin position="299"/>
        <end position="319"/>
    </location>
</feature>
<keyword evidence="2" id="KW-0812">Transmembrane</keyword>
<dbReference type="SMART" id="SM00472">
    <property type="entry name" value="MIR"/>
    <property type="match status" value="1"/>
</dbReference>
<dbReference type="UniPathway" id="UPA00378"/>
<evidence type="ECO:0000256" key="1">
    <source>
        <dbReference type="ARBA" id="ARBA00022737"/>
    </source>
</evidence>
<keyword evidence="2" id="KW-0328">Glycosyltransferase</keyword>
<dbReference type="SUPFAM" id="SSF82109">
    <property type="entry name" value="MIR domain"/>
    <property type="match status" value="1"/>
</dbReference>
<evidence type="ECO:0000259" key="3">
    <source>
        <dbReference type="PROSITE" id="PS50919"/>
    </source>
</evidence>
<protein>
    <recommendedName>
        <fullName evidence="2">Dolichyl-phosphate-mannose--protein mannosyltransferase</fullName>
        <ecNumber evidence="2">2.4.1.109</ecNumber>
    </recommendedName>
</protein>
<gene>
    <name evidence="4" type="ORF">D9611_014639</name>
</gene>
<dbReference type="EC" id="2.4.1.109" evidence="2"/>
<dbReference type="Gene3D" id="2.80.10.50">
    <property type="match status" value="1"/>
</dbReference>
<comment type="subcellular location">
    <subcellularLocation>
        <location evidence="2">Endoplasmic reticulum membrane</location>
        <topology evidence="2">Multi-pass membrane protein</topology>
    </subcellularLocation>
</comment>
<keyword evidence="2" id="KW-0256">Endoplasmic reticulum</keyword>
<feature type="transmembrane region" description="Helical" evidence="2">
    <location>
        <begin position="259"/>
        <end position="278"/>
    </location>
</feature>
<dbReference type="InterPro" id="IPR036300">
    <property type="entry name" value="MIR_dom_sf"/>
</dbReference>